<name>A0A4Q1BH94_TREME</name>
<proteinExistence type="predicted"/>
<keyword evidence="3" id="KW-1185">Reference proteome</keyword>
<reference evidence="2 3" key="1">
    <citation type="submission" date="2016-06" db="EMBL/GenBank/DDBJ databases">
        <title>Evolution of pathogenesis and genome organization in the Tremellales.</title>
        <authorList>
            <person name="Cuomo C."/>
            <person name="Litvintseva A."/>
            <person name="Heitman J."/>
            <person name="Chen Y."/>
            <person name="Sun S."/>
            <person name="Springer D."/>
            <person name="Dromer F."/>
            <person name="Young S."/>
            <person name="Zeng Q."/>
            <person name="Chapman S."/>
            <person name="Gujja S."/>
            <person name="Saif S."/>
            <person name="Birren B."/>
        </authorList>
    </citation>
    <scope>NUCLEOTIDE SEQUENCE [LARGE SCALE GENOMIC DNA]</scope>
    <source>
        <strain evidence="2 3">ATCC 28783</strain>
    </source>
</reference>
<sequence>MSFQDRSQVQSLLALLRSTQDPSPKPSSQIPHFPSGPQHLQGVSSDQSSIYVPLDYPNVQHVPKDESALSHLHRSLQAYTPIEDEHLPSQNELDDLLASLNKRPPPTSKDLNTASLSQSTAGPSRVVLSSGKGETRKRGEAEDFFDVADEGTTEKKRDVERGSVEYDEMSFVKALPVLSGMLGEESFRIELKKMKAEQDGLERRMWAKSEKIKADHMNRIKVDKDVARISRRPITPEKEKEWTLQLQNSLQQFYLHTCLPAMDGLSNRQRQRLKDLGVPGLGDGEWDRKSSERVKRIMDVLEGGMED</sequence>
<dbReference type="Proteomes" id="UP000289152">
    <property type="component" value="Unassembled WGS sequence"/>
</dbReference>
<dbReference type="VEuPathDB" id="FungiDB:TREMEDRAFT_69381"/>
<organism evidence="2 3">
    <name type="scientific">Tremella mesenterica</name>
    <name type="common">Jelly fungus</name>
    <dbReference type="NCBI Taxonomy" id="5217"/>
    <lineage>
        <taxon>Eukaryota</taxon>
        <taxon>Fungi</taxon>
        <taxon>Dikarya</taxon>
        <taxon>Basidiomycota</taxon>
        <taxon>Agaricomycotina</taxon>
        <taxon>Tremellomycetes</taxon>
        <taxon>Tremellales</taxon>
        <taxon>Tremellaceae</taxon>
        <taxon>Tremella</taxon>
    </lineage>
</organism>
<dbReference type="OrthoDB" id="21617at2759"/>
<feature type="region of interest" description="Disordered" evidence="1">
    <location>
        <begin position="98"/>
        <end position="144"/>
    </location>
</feature>
<dbReference type="EMBL" id="SDIL01000082">
    <property type="protein sequence ID" value="RXK36963.1"/>
    <property type="molecule type" value="Genomic_DNA"/>
</dbReference>
<gene>
    <name evidence="2" type="ORF">M231_05797</name>
</gene>
<feature type="compositionally biased region" description="Polar residues" evidence="1">
    <location>
        <begin position="17"/>
        <end position="30"/>
    </location>
</feature>
<dbReference type="AlphaFoldDB" id="A0A4Q1BH94"/>
<feature type="compositionally biased region" description="Polar residues" evidence="1">
    <location>
        <begin position="109"/>
        <end position="122"/>
    </location>
</feature>
<protein>
    <submittedName>
        <fullName evidence="2">Uncharacterized protein</fullName>
    </submittedName>
</protein>
<evidence type="ECO:0000313" key="3">
    <source>
        <dbReference type="Proteomes" id="UP000289152"/>
    </source>
</evidence>
<comment type="caution">
    <text evidence="2">The sequence shown here is derived from an EMBL/GenBank/DDBJ whole genome shotgun (WGS) entry which is preliminary data.</text>
</comment>
<evidence type="ECO:0000313" key="2">
    <source>
        <dbReference type="EMBL" id="RXK36963.1"/>
    </source>
</evidence>
<accession>A0A4Q1BH94</accession>
<dbReference type="InParanoid" id="A0A4Q1BH94"/>
<feature type="region of interest" description="Disordered" evidence="1">
    <location>
        <begin position="17"/>
        <end position="46"/>
    </location>
</feature>
<evidence type="ECO:0000256" key="1">
    <source>
        <dbReference type="SAM" id="MobiDB-lite"/>
    </source>
</evidence>